<accession>A0A8H7QWK5</accession>
<dbReference type="Proteomes" id="UP000603453">
    <property type="component" value="Unassembled WGS sequence"/>
</dbReference>
<comment type="caution">
    <text evidence="10">The sequence shown here is derived from an EMBL/GenBank/DDBJ whole genome shotgun (WGS) entry which is preliminary data.</text>
</comment>
<evidence type="ECO:0000256" key="1">
    <source>
        <dbReference type="ARBA" id="ARBA00004123"/>
    </source>
</evidence>
<reference evidence="10" key="1">
    <citation type="submission" date="2020-12" db="EMBL/GenBank/DDBJ databases">
        <title>Metabolic potential, ecology and presence of endohyphal bacteria is reflected in genomic diversity of Mucoromycotina.</title>
        <authorList>
            <person name="Muszewska A."/>
            <person name="Okrasinska A."/>
            <person name="Steczkiewicz K."/>
            <person name="Drgas O."/>
            <person name="Orlowska M."/>
            <person name="Perlinska-Lenart U."/>
            <person name="Aleksandrzak-Piekarczyk T."/>
            <person name="Szatraj K."/>
            <person name="Zielenkiewicz U."/>
            <person name="Pilsyk S."/>
            <person name="Malc E."/>
            <person name="Mieczkowski P."/>
            <person name="Kruszewska J.S."/>
            <person name="Biernat P."/>
            <person name="Pawlowska J."/>
        </authorList>
    </citation>
    <scope>NUCLEOTIDE SEQUENCE</scope>
    <source>
        <strain evidence="10">WA0000017839</strain>
    </source>
</reference>
<proteinExistence type="predicted"/>
<dbReference type="PANTHER" id="PTHR31571">
    <property type="entry name" value="ALTERED INHERITANCE OF MITOCHONDRIA PROTEIN 6"/>
    <property type="match status" value="1"/>
</dbReference>
<dbReference type="GO" id="GO:0005634">
    <property type="term" value="C:nucleus"/>
    <property type="evidence" value="ECO:0007669"/>
    <property type="project" value="UniProtKB-SubCell"/>
</dbReference>
<dbReference type="EC" id="2.3.1.48" evidence="2"/>
<dbReference type="InterPro" id="IPR051236">
    <property type="entry name" value="HAT_RTT109-like"/>
</dbReference>
<evidence type="ECO:0000256" key="2">
    <source>
        <dbReference type="ARBA" id="ARBA00013184"/>
    </source>
</evidence>
<dbReference type="OrthoDB" id="3361892at2759"/>
<comment type="catalytic activity">
    <reaction evidence="9">
        <text>L-lysyl-[histone] + acetyl-CoA = N(6)-acetyl-L-lysyl-[histone] + CoA + H(+)</text>
        <dbReference type="Rhea" id="RHEA:21992"/>
        <dbReference type="Rhea" id="RHEA-COMP:9845"/>
        <dbReference type="Rhea" id="RHEA-COMP:11338"/>
        <dbReference type="ChEBI" id="CHEBI:15378"/>
        <dbReference type="ChEBI" id="CHEBI:29969"/>
        <dbReference type="ChEBI" id="CHEBI:57287"/>
        <dbReference type="ChEBI" id="CHEBI:57288"/>
        <dbReference type="ChEBI" id="CHEBI:61930"/>
        <dbReference type="EC" id="2.3.1.48"/>
    </reaction>
    <physiologicalReaction direction="left-to-right" evidence="9">
        <dbReference type="Rhea" id="RHEA:21993"/>
    </physiologicalReaction>
</comment>
<organism evidence="10 11">
    <name type="scientific">Mucor saturninus</name>
    <dbReference type="NCBI Taxonomy" id="64648"/>
    <lineage>
        <taxon>Eukaryota</taxon>
        <taxon>Fungi</taxon>
        <taxon>Fungi incertae sedis</taxon>
        <taxon>Mucoromycota</taxon>
        <taxon>Mucoromycotina</taxon>
        <taxon>Mucoromycetes</taxon>
        <taxon>Mucorales</taxon>
        <taxon>Mucorineae</taxon>
        <taxon>Mucoraceae</taxon>
        <taxon>Mucor</taxon>
    </lineage>
</organism>
<evidence type="ECO:0000256" key="9">
    <source>
        <dbReference type="ARBA" id="ARBA00048940"/>
    </source>
</evidence>
<dbReference type="PROSITE" id="PS51728">
    <property type="entry name" value="RTT109_HAT"/>
    <property type="match status" value="1"/>
</dbReference>
<keyword evidence="11" id="KW-1185">Reference proteome</keyword>
<name>A0A8H7QWK5_9FUNG</name>
<dbReference type="GO" id="GO:0006355">
    <property type="term" value="P:regulation of DNA-templated transcription"/>
    <property type="evidence" value="ECO:0007669"/>
    <property type="project" value="InterPro"/>
</dbReference>
<dbReference type="GO" id="GO:0006974">
    <property type="term" value="P:DNA damage response"/>
    <property type="evidence" value="ECO:0007669"/>
    <property type="project" value="UniProtKB-KW"/>
</dbReference>
<evidence type="ECO:0000256" key="4">
    <source>
        <dbReference type="ARBA" id="ARBA00022763"/>
    </source>
</evidence>
<evidence type="ECO:0000256" key="5">
    <source>
        <dbReference type="ARBA" id="ARBA00022990"/>
    </source>
</evidence>
<keyword evidence="3" id="KW-0808">Transferase</keyword>
<sequence>MTFENCLKKSLQGLQEGATFEVYDIRSNLYQCPKPLIKQHEGETFCRHCLILVSTEKKGFLCGLESYEYVLKKDGEKDQHIVYISKVDTTSPFRGLTGRIVQSYISSLPAGSSIYVFARAQPQYLFAESADNQAKAVLSDRDLVSWWLHVLNKVPGKSSGWWSVPGLDDESSALIEIGARKRSWKASDHINWKYGTSYDPHSKADLVIPRFEDDAKSRLLKSSVTEENLSVKDFWNLLAFGEECGSGKIAGFFQLEKEDDGTTSRDNTPDLKNKDFTLFWNKFMSLDFSNDEAITKSTNIAKSDINEIFPNLKPIQITVNTKTKDDTNIINPEKRPAINMLSGSFIKRKKI</sequence>
<keyword evidence="8" id="KW-0539">Nucleus</keyword>
<evidence type="ECO:0000256" key="7">
    <source>
        <dbReference type="ARBA" id="ARBA00023163"/>
    </source>
</evidence>
<evidence type="ECO:0000313" key="10">
    <source>
        <dbReference type="EMBL" id="KAG2200074.1"/>
    </source>
</evidence>
<dbReference type="Pfam" id="PF08214">
    <property type="entry name" value="HAT_KAT11"/>
    <property type="match status" value="1"/>
</dbReference>
<dbReference type="GO" id="GO:0032931">
    <property type="term" value="F:histone H3K56 acetyltransferase activity"/>
    <property type="evidence" value="ECO:0007669"/>
    <property type="project" value="TreeGrafter"/>
</dbReference>
<evidence type="ECO:0000256" key="6">
    <source>
        <dbReference type="ARBA" id="ARBA00023015"/>
    </source>
</evidence>
<dbReference type="InterPro" id="IPR016849">
    <property type="entry name" value="Rtt109"/>
</dbReference>
<evidence type="ECO:0000313" key="11">
    <source>
        <dbReference type="Proteomes" id="UP000603453"/>
    </source>
</evidence>
<evidence type="ECO:0000256" key="8">
    <source>
        <dbReference type="ARBA" id="ARBA00023242"/>
    </source>
</evidence>
<protein>
    <recommendedName>
        <fullName evidence="2">histone acetyltransferase</fullName>
        <ecNumber evidence="2">2.3.1.48</ecNumber>
    </recommendedName>
</protein>
<keyword evidence="5" id="KW-0007">Acetylation</keyword>
<dbReference type="AlphaFoldDB" id="A0A8H7QWK5"/>
<dbReference type="PANTHER" id="PTHR31571:SF2">
    <property type="entry name" value="HISTONE ACETYLTRANSFERASE RTT109"/>
    <property type="match status" value="1"/>
</dbReference>
<keyword evidence="6" id="KW-0805">Transcription regulation</keyword>
<keyword evidence="7" id="KW-0804">Transcription</keyword>
<keyword evidence="4" id="KW-0227">DNA damage</keyword>
<dbReference type="SMART" id="SM01250">
    <property type="entry name" value="KAT11"/>
    <property type="match status" value="1"/>
</dbReference>
<dbReference type="InterPro" id="IPR013178">
    <property type="entry name" value="Histone_AcTrfase_Rtt109/CBP"/>
</dbReference>
<gene>
    <name evidence="10" type="ORF">INT47_007719</name>
</gene>
<evidence type="ECO:0000256" key="3">
    <source>
        <dbReference type="ARBA" id="ARBA00022679"/>
    </source>
</evidence>
<comment type="subcellular location">
    <subcellularLocation>
        <location evidence="1">Nucleus</location>
    </subcellularLocation>
</comment>
<dbReference type="EMBL" id="JAEPRD010000088">
    <property type="protein sequence ID" value="KAG2200074.1"/>
    <property type="molecule type" value="Genomic_DNA"/>
</dbReference>